<dbReference type="EMBL" id="JBEFKJ010000017">
    <property type="protein sequence ID" value="KAL2041556.1"/>
    <property type="molecule type" value="Genomic_DNA"/>
</dbReference>
<keyword evidence="2" id="KW-0227">DNA damage</keyword>
<dbReference type="InterPro" id="IPR013507">
    <property type="entry name" value="DNA_mismatch_S5_2-like"/>
</dbReference>
<feature type="region of interest" description="Disordered" evidence="3">
    <location>
        <begin position="768"/>
        <end position="787"/>
    </location>
</feature>
<evidence type="ECO:0000256" key="3">
    <source>
        <dbReference type="SAM" id="MobiDB-lite"/>
    </source>
</evidence>
<feature type="region of interest" description="Disordered" evidence="3">
    <location>
        <begin position="679"/>
        <end position="759"/>
    </location>
</feature>
<evidence type="ECO:0000313" key="5">
    <source>
        <dbReference type="EMBL" id="KAL2041556.1"/>
    </source>
</evidence>
<dbReference type="Gene3D" id="3.30.230.10">
    <property type="match status" value="1"/>
</dbReference>
<evidence type="ECO:0000259" key="4">
    <source>
        <dbReference type="SMART" id="SM01340"/>
    </source>
</evidence>
<dbReference type="Gene3D" id="3.30.565.10">
    <property type="entry name" value="Histidine kinase-like ATPase, C-terminal domain"/>
    <property type="match status" value="1"/>
</dbReference>
<feature type="compositionally biased region" description="Polar residues" evidence="3">
    <location>
        <begin position="575"/>
        <end position="587"/>
    </location>
</feature>
<dbReference type="Proteomes" id="UP001590950">
    <property type="component" value="Unassembled WGS sequence"/>
</dbReference>
<feature type="compositionally biased region" description="Polar residues" evidence="3">
    <location>
        <begin position="612"/>
        <end position="623"/>
    </location>
</feature>
<keyword evidence="6" id="KW-1185">Reference proteome</keyword>
<dbReference type="SMART" id="SM01340">
    <property type="entry name" value="DNA_mis_repair"/>
    <property type="match status" value="1"/>
</dbReference>
<protein>
    <recommendedName>
        <fullName evidence="4">DNA mismatch repair protein S5 domain-containing protein</fullName>
    </recommendedName>
</protein>
<evidence type="ECO:0000256" key="2">
    <source>
        <dbReference type="ARBA" id="ARBA00022763"/>
    </source>
</evidence>
<sequence length="1048" mass="115707">MPIAALPTNTVRAIGSAQTLTDSASLVKELIDNAIDGRANTISIEISANALDDIRVKDNGHGIAPEDRAMVCQRYCTSKIKNLDDLHDIGGRSLGFRGEALASAAEMSGCLTISTRIEGEETASEVKFDRQGHIADGKRLSLPVGTTVRVERFLDTLPVRRQTAEKTLVKVLVKMKRLLLAYALSRPHLRLSLRILKAKNDKGNWRYAGIGHSKTRASAFDAATETIGKKVTDQCQWICSSWSSAGQQAHGILKISSVDAPQDEVYTFEAVLAKPECDIALISNIGQYLSVDSRPVSCARGTFKQIINLYKSHVRSLKSNMGNIKVVDPFLQMNIVCPLGSYDANVEPAKDDVLFCNPDLVLRLAEDYFRSIYGEPKPTLPASTAQNPSDRPRDIELLLARRTSSDGNSSRGVAPSAPPACHGHSSPKRSTYQKHILKTAPIPTDSEIERRARIQPAQEMYQSLKSNSHPVDEAVDESEALDHQPSVRSSCQDHGLLPSSPEGNLNSLLRESARKPSLYVDEGDDMDEFGNAPVQKATPVIGNDVDEDTLRNIEVTNPWTLAKLNAPFRPPGRNLQPTGIVESNGQLPTPGRQQGDAGTFTDPSSDDFLHYSSPSMQGQMEQRPSSHRLPDGGLSSLPSPFPFPLRARGNSQGSRLGQRAVGLDARHCGRGGLDIWMQRSRSDSGDADNTGTGGGLIDLSLDSSHPQHQRGFVSARSLPMGTPLSDIPDAPQRPKRKPGPHRQQQGALDKSFVPPVNDPERVWFETGRETRRRQAHQTRPRANPHETTAARALMLRDSEDEELPNPALPNNSVRPMHPDLVIALDYEARKQKVIDQRRELLRQQATVEKRNAREIAETLADTSTYNVFTNSPHKNRQSKAIAALLTNEDPFEAAPESQEQQPAFDADDPRAYLLRVQQREDAERKAGLTASKSKRRKTTMLPFETLREDTYIGDLILQVKTSDLDIKDQMERGHLCDEYISSGEDLAAFLSPTTQQIKGWEETLKKMVKALYRIEGMMPEEEMDGDLDVDLMAIWLDHIAKTADLTVC</sequence>
<dbReference type="Pfam" id="PF13589">
    <property type="entry name" value="HATPase_c_3"/>
    <property type="match status" value="1"/>
</dbReference>
<feature type="compositionally biased region" description="Basic residues" evidence="3">
    <location>
        <begin position="770"/>
        <end position="779"/>
    </location>
</feature>
<organism evidence="5 6">
    <name type="scientific">Stereocaulon virgatum</name>
    <dbReference type="NCBI Taxonomy" id="373712"/>
    <lineage>
        <taxon>Eukaryota</taxon>
        <taxon>Fungi</taxon>
        <taxon>Dikarya</taxon>
        <taxon>Ascomycota</taxon>
        <taxon>Pezizomycotina</taxon>
        <taxon>Lecanoromycetes</taxon>
        <taxon>OSLEUM clade</taxon>
        <taxon>Lecanoromycetidae</taxon>
        <taxon>Lecanorales</taxon>
        <taxon>Lecanorineae</taxon>
        <taxon>Stereocaulaceae</taxon>
        <taxon>Stereocaulon</taxon>
    </lineage>
</organism>
<dbReference type="InterPro" id="IPR014721">
    <property type="entry name" value="Ribsml_uS5_D2-typ_fold_subgr"/>
</dbReference>
<dbReference type="SUPFAM" id="SSF55874">
    <property type="entry name" value="ATPase domain of HSP90 chaperone/DNA topoisomerase II/histidine kinase"/>
    <property type="match status" value="1"/>
</dbReference>
<dbReference type="InterPro" id="IPR014762">
    <property type="entry name" value="DNA_mismatch_repair_CS"/>
</dbReference>
<evidence type="ECO:0000313" key="6">
    <source>
        <dbReference type="Proteomes" id="UP001590950"/>
    </source>
</evidence>
<dbReference type="PROSITE" id="PS00058">
    <property type="entry name" value="DNA_MISMATCH_REPAIR_1"/>
    <property type="match status" value="1"/>
</dbReference>
<dbReference type="InterPro" id="IPR036890">
    <property type="entry name" value="HATPase_C_sf"/>
</dbReference>
<gene>
    <name evidence="5" type="ORF">N7G274_005938</name>
</gene>
<dbReference type="InterPro" id="IPR038973">
    <property type="entry name" value="MutL/Mlh/Pms-like"/>
</dbReference>
<feature type="domain" description="DNA mismatch repair protein S5" evidence="4">
    <location>
        <begin position="223"/>
        <end position="370"/>
    </location>
</feature>
<feature type="region of interest" description="Disordered" evidence="3">
    <location>
        <begin position="564"/>
        <end position="662"/>
    </location>
</feature>
<reference evidence="5 6" key="1">
    <citation type="submission" date="2024-09" db="EMBL/GenBank/DDBJ databases">
        <title>Rethinking Asexuality: The Enigmatic Case of Functional Sexual Genes in Lepraria (Stereocaulaceae).</title>
        <authorList>
            <person name="Doellman M."/>
            <person name="Sun Y."/>
            <person name="Barcenas-Pena A."/>
            <person name="Lumbsch H.T."/>
            <person name="Grewe F."/>
        </authorList>
    </citation>
    <scope>NUCLEOTIDE SEQUENCE [LARGE SCALE GENOMIC DNA]</scope>
    <source>
        <strain evidence="5 6">Mercado 3170</strain>
    </source>
</reference>
<dbReference type="InterPro" id="IPR002099">
    <property type="entry name" value="MutL/Mlh/PMS"/>
</dbReference>
<comment type="similarity">
    <text evidence="1">Belongs to the DNA mismatch repair MutL/HexB family.</text>
</comment>
<feature type="region of interest" description="Disordered" evidence="3">
    <location>
        <begin position="464"/>
        <end position="505"/>
    </location>
</feature>
<name>A0ABR4A9I2_9LECA</name>
<dbReference type="SUPFAM" id="SSF54211">
    <property type="entry name" value="Ribosomal protein S5 domain 2-like"/>
    <property type="match status" value="1"/>
</dbReference>
<feature type="compositionally biased region" description="Basic residues" evidence="3">
    <location>
        <begin position="425"/>
        <end position="434"/>
    </location>
</feature>
<dbReference type="PANTHER" id="PTHR10073:SF41">
    <property type="entry name" value="MISMATCH REPAIR PROTEIN, PUTATIVE (AFU_ORTHOLOGUE AFUA_8G05820)-RELATED"/>
    <property type="match status" value="1"/>
</dbReference>
<dbReference type="NCBIfam" id="TIGR00585">
    <property type="entry name" value="mutl"/>
    <property type="match status" value="1"/>
</dbReference>
<comment type="caution">
    <text evidence="5">The sequence shown here is derived from an EMBL/GenBank/DDBJ whole genome shotgun (WGS) entry which is preliminary data.</text>
</comment>
<feature type="region of interest" description="Disordered" evidence="3">
    <location>
        <begin position="402"/>
        <end position="434"/>
    </location>
</feature>
<evidence type="ECO:0000256" key="1">
    <source>
        <dbReference type="ARBA" id="ARBA00006082"/>
    </source>
</evidence>
<proteinExistence type="inferred from homology"/>
<accession>A0ABR4A9I2</accession>
<dbReference type="PANTHER" id="PTHR10073">
    <property type="entry name" value="DNA MISMATCH REPAIR PROTEIN MLH, PMS, MUTL"/>
    <property type="match status" value="1"/>
</dbReference>
<dbReference type="InterPro" id="IPR020568">
    <property type="entry name" value="Ribosomal_Su5_D2-typ_SF"/>
</dbReference>